<evidence type="ECO:0000313" key="12">
    <source>
        <dbReference type="EMBL" id="RZO20699.1"/>
    </source>
</evidence>
<dbReference type="SMART" id="SM00955">
    <property type="entry name" value="RNB"/>
    <property type="match status" value="1"/>
</dbReference>
<gene>
    <name evidence="8 12" type="primary">rnr</name>
    <name evidence="12" type="ORF">EVB03_03030</name>
</gene>
<dbReference type="EMBL" id="SHBP01000003">
    <property type="protein sequence ID" value="RZO20699.1"/>
    <property type="molecule type" value="Genomic_DNA"/>
</dbReference>
<evidence type="ECO:0000313" key="13">
    <source>
        <dbReference type="Proteomes" id="UP000315889"/>
    </source>
</evidence>
<dbReference type="SMART" id="SM00357">
    <property type="entry name" value="CSP"/>
    <property type="match status" value="1"/>
</dbReference>
<dbReference type="GO" id="GO:0008859">
    <property type="term" value="F:exoribonuclease II activity"/>
    <property type="evidence" value="ECO:0007669"/>
    <property type="project" value="UniProtKB-UniRule"/>
</dbReference>
<dbReference type="CDD" id="cd04471">
    <property type="entry name" value="S1_RNase_R"/>
    <property type="match status" value="1"/>
</dbReference>
<comment type="function">
    <text evidence="8">3'-5' exoribonuclease that releases 5'-nucleoside monophosphates and is involved in maturation of structured RNAs.</text>
</comment>
<dbReference type="InterPro" id="IPR013668">
    <property type="entry name" value="RNase_R_HTH_12"/>
</dbReference>
<evidence type="ECO:0000256" key="5">
    <source>
        <dbReference type="ARBA" id="ARBA00022801"/>
    </source>
</evidence>
<keyword evidence="6 8" id="KW-0269">Exonuclease</keyword>
<feature type="domain" description="S1 motif" evidence="11">
    <location>
        <begin position="661"/>
        <end position="742"/>
    </location>
</feature>
<dbReference type="SUPFAM" id="SSF50249">
    <property type="entry name" value="Nucleic acid-binding proteins"/>
    <property type="match status" value="4"/>
</dbReference>
<evidence type="ECO:0000256" key="3">
    <source>
        <dbReference type="ARBA" id="ARBA00022490"/>
    </source>
</evidence>
<protein>
    <recommendedName>
        <fullName evidence="8">Ribonuclease R</fullName>
        <shortName evidence="8">RNase R</shortName>
        <ecNumber evidence="8">3.1.13.1</ecNumber>
    </recommendedName>
</protein>
<dbReference type="GO" id="GO:0006402">
    <property type="term" value="P:mRNA catabolic process"/>
    <property type="evidence" value="ECO:0007669"/>
    <property type="project" value="TreeGrafter"/>
</dbReference>
<name>A0A520MHK7_9GAMM</name>
<comment type="similarity">
    <text evidence="8">Belongs to the RNR ribonuclease family. RNase R subfamily.</text>
</comment>
<comment type="caution">
    <text evidence="12">The sequence shown here is derived from an EMBL/GenBank/DDBJ whole genome shotgun (WGS) entry which is preliminary data.</text>
</comment>
<evidence type="ECO:0000259" key="11">
    <source>
        <dbReference type="PROSITE" id="PS50126"/>
    </source>
</evidence>
<feature type="compositionally biased region" description="Basic residues" evidence="10">
    <location>
        <begin position="777"/>
        <end position="802"/>
    </location>
</feature>
<evidence type="ECO:0000256" key="9">
    <source>
        <dbReference type="SAM" id="Coils"/>
    </source>
</evidence>
<dbReference type="Gene3D" id="2.40.50.140">
    <property type="entry name" value="Nucleic acid-binding proteins"/>
    <property type="match status" value="2"/>
</dbReference>
<dbReference type="GO" id="GO:0003723">
    <property type="term" value="F:RNA binding"/>
    <property type="evidence" value="ECO:0007669"/>
    <property type="project" value="UniProtKB-UniRule"/>
</dbReference>
<dbReference type="Pfam" id="PF17876">
    <property type="entry name" value="CSD2"/>
    <property type="match status" value="1"/>
</dbReference>
<dbReference type="NCBIfam" id="TIGR02063">
    <property type="entry name" value="RNase_R"/>
    <property type="match status" value="1"/>
</dbReference>
<comment type="subcellular location">
    <subcellularLocation>
        <location evidence="2 8">Cytoplasm</location>
    </subcellularLocation>
</comment>
<feature type="coiled-coil region" evidence="9">
    <location>
        <begin position="50"/>
        <end position="77"/>
    </location>
</feature>
<dbReference type="Pfam" id="PF08206">
    <property type="entry name" value="OB_RNB"/>
    <property type="match status" value="1"/>
</dbReference>
<dbReference type="PROSITE" id="PS50126">
    <property type="entry name" value="S1"/>
    <property type="match status" value="1"/>
</dbReference>
<organism evidence="12 13">
    <name type="scientific">SAR92 clade bacterium</name>
    <dbReference type="NCBI Taxonomy" id="2315479"/>
    <lineage>
        <taxon>Bacteria</taxon>
        <taxon>Pseudomonadati</taxon>
        <taxon>Pseudomonadota</taxon>
        <taxon>Gammaproteobacteria</taxon>
        <taxon>Cellvibrionales</taxon>
        <taxon>Porticoccaceae</taxon>
        <taxon>SAR92 clade</taxon>
    </lineage>
</organism>
<evidence type="ECO:0000256" key="8">
    <source>
        <dbReference type="HAMAP-Rule" id="MF_01895"/>
    </source>
</evidence>
<dbReference type="Pfam" id="PF08461">
    <property type="entry name" value="WHD_RNase_R"/>
    <property type="match status" value="1"/>
</dbReference>
<proteinExistence type="inferred from homology"/>
<dbReference type="NCBIfam" id="TIGR00358">
    <property type="entry name" value="3_prime_RNase"/>
    <property type="match status" value="1"/>
</dbReference>
<feature type="region of interest" description="Disordered" evidence="10">
    <location>
        <begin position="745"/>
        <end position="824"/>
    </location>
</feature>
<dbReference type="PANTHER" id="PTHR23355">
    <property type="entry name" value="RIBONUCLEASE"/>
    <property type="match status" value="1"/>
</dbReference>
<dbReference type="PROSITE" id="PS01175">
    <property type="entry name" value="RIBONUCLEASE_II"/>
    <property type="match status" value="1"/>
</dbReference>
<dbReference type="InterPro" id="IPR001900">
    <property type="entry name" value="RNase_II/R"/>
</dbReference>
<dbReference type="InterPro" id="IPR012340">
    <property type="entry name" value="NA-bd_OB-fold"/>
</dbReference>
<dbReference type="InterPro" id="IPR013223">
    <property type="entry name" value="RNase_B_OB_dom"/>
</dbReference>
<evidence type="ECO:0000256" key="10">
    <source>
        <dbReference type="SAM" id="MobiDB-lite"/>
    </source>
</evidence>
<sequence>MNKKSKNLDPFASREAGNYEKPVPSREFLLDYLSESVGPLTHEEICSALNLKEDDQIEAMRRRLRAMERDGQIARNRRDGYGTLDKLNLVKGRIIGHPEGYGFVKPVNGDGEDIYLSSTQMRRVFDGDIVLVRVAGWDRRGRPEGSLVDVVERNTSQLVGRYFNESGINFVRADNPRISQDILIPAEGIGTAKPGQIVVVDVTEPPSRHSLPIGAIVEVLGDHLDPGLEVEMSIRNYGIPYQWNDEVLAETAEIPDHVTDVTSRVDLRATPLITIDGEDARDFDDAVFCEEKPRGGWTLIVAIADVSHYVTVGSALDIEAFERGNSVYFPNHVVPMLPEKLSNGLCSLNPAEDRLCMVCEMQINAQGDITGYRFSEAVMHSHARMTYTQVAQIIAQQEAGSQSGIRKQFASIVGHIDALNDLYKVLNKRRAARGAIDFDSQETRILFDGQRKISQIIPVERTAAHRLIEECMLCANVCSAMFLERVNIPALYRVHEGPSEERLTSVRDFLGELGIGLGGGEDPQPEDYQRVLRSIKGRDDASVIQSVMLRSMSQAVYQPENLGHFGLAFDAYTHFTSPIRRYADLLVHRAIRSLIRSNKKIANIRRVDGFIPIPSHLIYPYDGDRLESTGEHLSVTERRADDATRDVVNWLKCEYLMDRVGDKYTGVVSAVTGFGLFVMLDELYVEGLIHVTGLPKDYYHHEASQHRMVGERTGRVFRLGQKLSVKLVRVNLEERKIDFELIGSPTDETKASDRSKKNTHVQVSTKANQLAKEYEKKRKSRGKSSKTKSTAKKRKSGAKKSRIGSSNSAIGKASTKKKRPKKRS</sequence>
<feature type="compositionally biased region" description="Basic and acidic residues" evidence="10">
    <location>
        <begin position="747"/>
        <end position="756"/>
    </location>
</feature>
<dbReference type="InterPro" id="IPR011129">
    <property type="entry name" value="CSD"/>
</dbReference>
<dbReference type="GO" id="GO:0005829">
    <property type="term" value="C:cytosol"/>
    <property type="evidence" value="ECO:0007669"/>
    <property type="project" value="TreeGrafter"/>
</dbReference>
<dbReference type="PANTHER" id="PTHR23355:SF9">
    <property type="entry name" value="DIS3-LIKE EXONUCLEASE 2"/>
    <property type="match status" value="1"/>
</dbReference>
<dbReference type="SMART" id="SM00316">
    <property type="entry name" value="S1"/>
    <property type="match status" value="1"/>
</dbReference>
<keyword evidence="4 8" id="KW-0540">Nuclease</keyword>
<evidence type="ECO:0000256" key="4">
    <source>
        <dbReference type="ARBA" id="ARBA00022722"/>
    </source>
</evidence>
<dbReference type="InterPro" id="IPR004476">
    <property type="entry name" value="RNase_II/RNase_R"/>
</dbReference>
<dbReference type="Pfam" id="PF00575">
    <property type="entry name" value="S1"/>
    <property type="match status" value="1"/>
</dbReference>
<dbReference type="InterPro" id="IPR011805">
    <property type="entry name" value="RNase_R"/>
</dbReference>
<keyword evidence="5 8" id="KW-0378">Hydrolase</keyword>
<dbReference type="InterPro" id="IPR040476">
    <property type="entry name" value="CSD2"/>
</dbReference>
<dbReference type="InterPro" id="IPR050180">
    <property type="entry name" value="RNR_Ribonuclease"/>
</dbReference>
<evidence type="ECO:0000256" key="7">
    <source>
        <dbReference type="ARBA" id="ARBA00022884"/>
    </source>
</evidence>
<accession>A0A520MHK7</accession>
<feature type="compositionally biased region" description="Basic residues" evidence="10">
    <location>
        <begin position="814"/>
        <end position="824"/>
    </location>
</feature>
<evidence type="ECO:0000256" key="2">
    <source>
        <dbReference type="ARBA" id="ARBA00004496"/>
    </source>
</evidence>
<reference evidence="12 13" key="1">
    <citation type="submission" date="2019-02" db="EMBL/GenBank/DDBJ databases">
        <title>Prokaryotic population dynamics and viral predation in marine succession experiment using metagenomics: the confinement effect.</title>
        <authorList>
            <person name="Haro-Moreno J.M."/>
            <person name="Rodriguez-Valera F."/>
            <person name="Lopez-Perez M."/>
        </authorList>
    </citation>
    <scope>NUCLEOTIDE SEQUENCE [LARGE SCALE GENOMIC DNA]</scope>
    <source>
        <strain evidence="12">MED-G170</strain>
    </source>
</reference>
<dbReference type="AlphaFoldDB" id="A0A520MHK7"/>
<keyword evidence="7 8" id="KW-0694">RNA-binding</keyword>
<comment type="catalytic activity">
    <reaction evidence="1 8">
        <text>Exonucleolytic cleavage in the 3'- to 5'-direction to yield nucleoside 5'-phosphates.</text>
        <dbReference type="EC" id="3.1.13.1"/>
    </reaction>
</comment>
<dbReference type="Proteomes" id="UP000315889">
    <property type="component" value="Unassembled WGS sequence"/>
</dbReference>
<dbReference type="EC" id="3.1.13.1" evidence="8"/>
<keyword evidence="3 8" id="KW-0963">Cytoplasm</keyword>
<dbReference type="HAMAP" id="MF_01895">
    <property type="entry name" value="RNase_R"/>
    <property type="match status" value="1"/>
</dbReference>
<evidence type="ECO:0000256" key="6">
    <source>
        <dbReference type="ARBA" id="ARBA00022839"/>
    </source>
</evidence>
<dbReference type="InterPro" id="IPR003029">
    <property type="entry name" value="S1_domain"/>
</dbReference>
<keyword evidence="9" id="KW-0175">Coiled coil</keyword>
<dbReference type="Pfam" id="PF00773">
    <property type="entry name" value="RNB"/>
    <property type="match status" value="1"/>
</dbReference>
<evidence type="ECO:0000256" key="1">
    <source>
        <dbReference type="ARBA" id="ARBA00001849"/>
    </source>
</evidence>
<dbReference type="InterPro" id="IPR022966">
    <property type="entry name" value="RNase_II/R_CS"/>
</dbReference>